<protein>
    <recommendedName>
        <fullName evidence="2">3-hydroxyisobutyryl-CoA hydrolase</fullName>
        <ecNumber evidence="2">3.1.2.4</ecNumber>
    </recommendedName>
</protein>
<name>A0A239PYT9_9PROT</name>
<dbReference type="FunFam" id="3.90.226.10:FF:000026">
    <property type="entry name" value="3-hydroxyisobutyryl-CoA hydrolase, mitochondrial"/>
    <property type="match status" value="1"/>
</dbReference>
<dbReference type="InterPro" id="IPR029045">
    <property type="entry name" value="ClpP/crotonase-like_dom_sf"/>
</dbReference>
<dbReference type="AlphaFoldDB" id="A0A239PYT9"/>
<evidence type="ECO:0000313" key="6">
    <source>
        <dbReference type="Proteomes" id="UP000198346"/>
    </source>
</evidence>
<dbReference type="CDD" id="cd06558">
    <property type="entry name" value="crotonase-like"/>
    <property type="match status" value="1"/>
</dbReference>
<dbReference type="EMBL" id="FZQA01000007">
    <property type="protein sequence ID" value="SNT75193.1"/>
    <property type="molecule type" value="Genomic_DNA"/>
</dbReference>
<dbReference type="SUPFAM" id="SSF52096">
    <property type="entry name" value="ClpP/crotonase"/>
    <property type="match status" value="1"/>
</dbReference>
<feature type="domain" description="Enoyl-CoA hydratase/isomerase" evidence="4">
    <location>
        <begin position="14"/>
        <end position="341"/>
    </location>
</feature>
<accession>A0A239PYT9</accession>
<dbReference type="GO" id="GO:0006574">
    <property type="term" value="P:L-valine catabolic process"/>
    <property type="evidence" value="ECO:0007669"/>
    <property type="project" value="TreeGrafter"/>
</dbReference>
<evidence type="ECO:0000256" key="1">
    <source>
        <dbReference type="ARBA" id="ARBA00001709"/>
    </source>
</evidence>
<reference evidence="5 6" key="1">
    <citation type="submission" date="2017-07" db="EMBL/GenBank/DDBJ databases">
        <authorList>
            <person name="Sun Z.S."/>
            <person name="Albrecht U."/>
            <person name="Echele G."/>
            <person name="Lee C.C."/>
        </authorList>
    </citation>
    <scope>NUCLEOTIDE SEQUENCE [LARGE SCALE GENOMIC DNA]</scope>
    <source>
        <strain evidence="5 6">CGMCC 1.12710</strain>
    </source>
</reference>
<evidence type="ECO:0000259" key="4">
    <source>
        <dbReference type="Pfam" id="PF16113"/>
    </source>
</evidence>
<organism evidence="5 6">
    <name type="scientific">Amphiplicatus metriothermophilus</name>
    <dbReference type="NCBI Taxonomy" id="1519374"/>
    <lineage>
        <taxon>Bacteria</taxon>
        <taxon>Pseudomonadati</taxon>
        <taxon>Pseudomonadota</taxon>
        <taxon>Alphaproteobacteria</taxon>
        <taxon>Parvularculales</taxon>
        <taxon>Parvularculaceae</taxon>
        <taxon>Amphiplicatus</taxon>
    </lineage>
</organism>
<dbReference type="PANTHER" id="PTHR43176">
    <property type="entry name" value="3-HYDROXYISOBUTYRYL-COA HYDROLASE-RELATED"/>
    <property type="match status" value="1"/>
</dbReference>
<proteinExistence type="predicted"/>
<dbReference type="EC" id="3.1.2.4" evidence="2"/>
<dbReference type="InterPro" id="IPR032259">
    <property type="entry name" value="HIBYL-CoA-H"/>
</dbReference>
<sequence>MTADILFDRVGAWGVVTLNRPKALNALTWGMVEAFRAQLLKWEGDSRVMAVLVKGAGDRAFCAGGDIRWLYDEARKDPARACGFFREEYRNNAAIYHFPKPYVALIDGVVMGGGVGISVHGDFRIAGDRTLFAMPETGIGLFPDVGGGHFLPRLHDGVGLYYALTGVRAKAADCMAAGIATHYTPTDDMPALERMLLDLPFSERAHADIEAVLDEFAGDPGHAPLNDLRPGIARLFQGHARIESLIAALERDGGSFAAETLETLGRMSPTSLKLTFEQMKRGHDLDFDSDMRMEFRMVRRVMEGHDFFEGVRAQIIDKDRNPKWKPARLEDVSDAEIENYFTPLDGEEELALP</sequence>
<dbReference type="Proteomes" id="UP000198346">
    <property type="component" value="Unassembled WGS sequence"/>
</dbReference>
<dbReference type="InterPro" id="IPR045004">
    <property type="entry name" value="ECH_dom"/>
</dbReference>
<keyword evidence="6" id="KW-1185">Reference proteome</keyword>
<evidence type="ECO:0000313" key="5">
    <source>
        <dbReference type="EMBL" id="SNT75193.1"/>
    </source>
</evidence>
<comment type="catalytic activity">
    <reaction evidence="1">
        <text>3-hydroxy-2-methylpropanoyl-CoA + H2O = 3-hydroxy-2-methylpropanoate + CoA + H(+)</text>
        <dbReference type="Rhea" id="RHEA:20888"/>
        <dbReference type="ChEBI" id="CHEBI:11805"/>
        <dbReference type="ChEBI" id="CHEBI:15377"/>
        <dbReference type="ChEBI" id="CHEBI:15378"/>
        <dbReference type="ChEBI" id="CHEBI:57287"/>
        <dbReference type="ChEBI" id="CHEBI:57340"/>
        <dbReference type="EC" id="3.1.2.4"/>
    </reaction>
</comment>
<dbReference type="Pfam" id="PF16113">
    <property type="entry name" value="ECH_2"/>
    <property type="match status" value="1"/>
</dbReference>
<dbReference type="NCBIfam" id="NF004127">
    <property type="entry name" value="PRK05617.1"/>
    <property type="match status" value="1"/>
</dbReference>
<gene>
    <name evidence="5" type="ORF">SAMN06297382_2605</name>
</gene>
<evidence type="ECO:0000256" key="2">
    <source>
        <dbReference type="ARBA" id="ARBA00011915"/>
    </source>
</evidence>
<evidence type="ECO:0000256" key="3">
    <source>
        <dbReference type="ARBA" id="ARBA00022801"/>
    </source>
</evidence>
<dbReference type="GO" id="GO:0003860">
    <property type="term" value="F:3-hydroxyisobutyryl-CoA hydrolase activity"/>
    <property type="evidence" value="ECO:0007669"/>
    <property type="project" value="UniProtKB-EC"/>
</dbReference>
<dbReference type="OrthoDB" id="9790967at2"/>
<dbReference type="RefSeq" id="WP_089413037.1">
    <property type="nucleotide sequence ID" value="NZ_FZQA01000007.1"/>
</dbReference>
<dbReference type="Gene3D" id="3.90.226.10">
    <property type="entry name" value="2-enoyl-CoA Hydratase, Chain A, domain 1"/>
    <property type="match status" value="1"/>
</dbReference>
<dbReference type="PANTHER" id="PTHR43176:SF3">
    <property type="entry name" value="3-HYDROXYISOBUTYRYL-COA HYDROLASE, MITOCHONDRIAL"/>
    <property type="match status" value="1"/>
</dbReference>
<keyword evidence="3 5" id="KW-0378">Hydrolase</keyword>